<dbReference type="EMBL" id="CABFVA020000034">
    <property type="protein sequence ID" value="VVM05898.1"/>
    <property type="molecule type" value="Genomic_DNA"/>
</dbReference>
<sequence>MLNTLLTPEAISAPVGTQAERAGLVAGLFLLALVIGVVGAFVWAGYRLLKRERTPPPAYAEFLNQDIVEEVDAET</sequence>
<dbReference type="AlphaFoldDB" id="A0A5E6M9L6"/>
<dbReference type="OrthoDB" id="199213at2"/>
<evidence type="ECO:0000313" key="2">
    <source>
        <dbReference type="EMBL" id="VVM05898.1"/>
    </source>
</evidence>
<keyword evidence="1" id="KW-1133">Transmembrane helix</keyword>
<organism evidence="2 3">
    <name type="scientific">Methylacidimicrobium tartarophylax</name>
    <dbReference type="NCBI Taxonomy" id="1041768"/>
    <lineage>
        <taxon>Bacteria</taxon>
        <taxon>Pseudomonadati</taxon>
        <taxon>Verrucomicrobiota</taxon>
        <taxon>Methylacidimicrobium</taxon>
    </lineage>
</organism>
<keyword evidence="3" id="KW-1185">Reference proteome</keyword>
<keyword evidence="1" id="KW-0812">Transmembrane</keyword>
<reference evidence="2 3" key="1">
    <citation type="submission" date="2019-09" db="EMBL/GenBank/DDBJ databases">
        <authorList>
            <person name="Cremers G."/>
        </authorList>
    </citation>
    <scope>NUCLEOTIDE SEQUENCE [LARGE SCALE GENOMIC DNA]</scope>
    <source>
        <strain evidence="2">4A</strain>
    </source>
</reference>
<evidence type="ECO:0000313" key="3">
    <source>
        <dbReference type="Proteomes" id="UP000334923"/>
    </source>
</evidence>
<keyword evidence="1" id="KW-0472">Membrane</keyword>
<name>A0A5E6M9L6_9BACT</name>
<gene>
    <name evidence="2" type="ORF">MAMT_00856</name>
</gene>
<dbReference type="Proteomes" id="UP000334923">
    <property type="component" value="Unassembled WGS sequence"/>
</dbReference>
<feature type="transmembrane region" description="Helical" evidence="1">
    <location>
        <begin position="24"/>
        <end position="46"/>
    </location>
</feature>
<proteinExistence type="predicted"/>
<dbReference type="RefSeq" id="WP_142659766.1">
    <property type="nucleotide sequence ID" value="NZ_CABFVA020000034.1"/>
</dbReference>
<evidence type="ECO:0000256" key="1">
    <source>
        <dbReference type="SAM" id="Phobius"/>
    </source>
</evidence>
<protein>
    <submittedName>
        <fullName evidence="2">Uncharacterized protein</fullName>
    </submittedName>
</protein>
<accession>A0A5E6M9L6</accession>